<sequence>MSRDFRIERESELPAEPEDVWHAVTRDSAAWSIPLDLSRSTVVVWEPPSRGVLRTEIGDWFNQIAFDITPSPGGSYLRYVHSGIFVDDWESEYEGARRHTELYTHTLSQYLRYFRGRSFRRFEALAPKSSITADALDRIRSAWGIAADTPTGSELTLPVPGAAAKAGVLDFHDDAFIGVRTEDALYRAFGRNRFGSPVAVGVYEYGVQTRSERESSHAWTVWLRDLYGAAAAP</sequence>
<accession>A0ABT4TD46</accession>
<dbReference type="Proteomes" id="UP001212498">
    <property type="component" value="Unassembled WGS sequence"/>
</dbReference>
<evidence type="ECO:0000313" key="1">
    <source>
        <dbReference type="EMBL" id="MDA0647043.1"/>
    </source>
</evidence>
<comment type="caution">
    <text evidence="1">The sequence shown here is derived from an EMBL/GenBank/DDBJ whole genome shotgun (WGS) entry which is preliminary data.</text>
</comment>
<dbReference type="SUPFAM" id="SSF55961">
    <property type="entry name" value="Bet v1-like"/>
    <property type="match status" value="1"/>
</dbReference>
<dbReference type="RefSeq" id="WP_271280135.1">
    <property type="nucleotide sequence ID" value="NZ_BAABFD010000026.1"/>
</dbReference>
<dbReference type="Gene3D" id="3.30.530.20">
    <property type="match status" value="1"/>
</dbReference>
<name>A0ABT4TD46_9ACTN</name>
<evidence type="ECO:0008006" key="3">
    <source>
        <dbReference type="Google" id="ProtNLM"/>
    </source>
</evidence>
<evidence type="ECO:0000313" key="2">
    <source>
        <dbReference type="Proteomes" id="UP001212498"/>
    </source>
</evidence>
<protein>
    <recommendedName>
        <fullName evidence="3">SRPBCC domain-containing protein</fullName>
    </recommendedName>
</protein>
<organism evidence="1 2">
    <name type="scientific">Nonomuraea ferruginea</name>
    <dbReference type="NCBI Taxonomy" id="46174"/>
    <lineage>
        <taxon>Bacteria</taxon>
        <taxon>Bacillati</taxon>
        <taxon>Actinomycetota</taxon>
        <taxon>Actinomycetes</taxon>
        <taxon>Streptosporangiales</taxon>
        <taxon>Streptosporangiaceae</taxon>
        <taxon>Nonomuraea</taxon>
    </lineage>
</organism>
<keyword evidence="2" id="KW-1185">Reference proteome</keyword>
<reference evidence="1 2" key="1">
    <citation type="submission" date="2022-11" db="EMBL/GenBank/DDBJ databases">
        <title>Nonomuraea corallina sp. nov., a new species of the genus Nonomuraea isolated from sea side sediment in Thai sea.</title>
        <authorList>
            <person name="Ngamcharungchit C."/>
            <person name="Matsumoto A."/>
            <person name="Suriyachadkun C."/>
            <person name="Panbangred W."/>
            <person name="Inahashi Y."/>
            <person name="Intra B."/>
        </authorList>
    </citation>
    <scope>NUCLEOTIDE SEQUENCE [LARGE SCALE GENOMIC DNA]</scope>
    <source>
        <strain evidence="1 2">DSM 43553</strain>
    </source>
</reference>
<gene>
    <name evidence="1" type="ORF">OUY24_41010</name>
</gene>
<dbReference type="InterPro" id="IPR023393">
    <property type="entry name" value="START-like_dom_sf"/>
</dbReference>
<proteinExistence type="predicted"/>
<dbReference type="EMBL" id="JAPNUD010000249">
    <property type="protein sequence ID" value="MDA0647043.1"/>
    <property type="molecule type" value="Genomic_DNA"/>
</dbReference>